<comment type="caution">
    <text evidence="2">The sequence shown here is derived from an EMBL/GenBank/DDBJ whole genome shotgun (WGS) entry which is preliminary data.</text>
</comment>
<sequence>MEYFKPPESEYVYESDIWALGCTIIEMLTGKLPWTNVTRPPEDQIYIQNQLLAKKGPP</sequence>
<name>A0A820SQL6_9BILA</name>
<dbReference type="SUPFAM" id="SSF56112">
    <property type="entry name" value="Protein kinase-like (PK-like)"/>
    <property type="match status" value="1"/>
</dbReference>
<evidence type="ECO:0000313" key="2">
    <source>
        <dbReference type="EMBL" id="CAF4454676.1"/>
    </source>
</evidence>
<feature type="domain" description="Protein kinase" evidence="1">
    <location>
        <begin position="1"/>
        <end position="58"/>
    </location>
</feature>
<dbReference type="AlphaFoldDB" id="A0A820SQL6"/>
<proteinExistence type="predicted"/>
<organism evidence="2 3">
    <name type="scientific">Adineta steineri</name>
    <dbReference type="NCBI Taxonomy" id="433720"/>
    <lineage>
        <taxon>Eukaryota</taxon>
        <taxon>Metazoa</taxon>
        <taxon>Spiralia</taxon>
        <taxon>Gnathifera</taxon>
        <taxon>Rotifera</taxon>
        <taxon>Eurotatoria</taxon>
        <taxon>Bdelloidea</taxon>
        <taxon>Adinetida</taxon>
        <taxon>Adinetidae</taxon>
        <taxon>Adineta</taxon>
    </lineage>
</organism>
<dbReference type="PROSITE" id="PS50011">
    <property type="entry name" value="PROTEIN_KINASE_DOM"/>
    <property type="match status" value="1"/>
</dbReference>
<feature type="non-terminal residue" evidence="2">
    <location>
        <position position="1"/>
    </location>
</feature>
<dbReference type="Proteomes" id="UP000663881">
    <property type="component" value="Unassembled WGS sequence"/>
</dbReference>
<dbReference type="GO" id="GO:0004672">
    <property type="term" value="F:protein kinase activity"/>
    <property type="evidence" value="ECO:0007669"/>
    <property type="project" value="InterPro"/>
</dbReference>
<dbReference type="EMBL" id="CAJOAY010036024">
    <property type="protein sequence ID" value="CAF4454676.1"/>
    <property type="molecule type" value="Genomic_DNA"/>
</dbReference>
<gene>
    <name evidence="2" type="ORF">OKA104_LOCUS54355</name>
</gene>
<protein>
    <recommendedName>
        <fullName evidence="1">Protein kinase domain-containing protein</fullName>
    </recommendedName>
</protein>
<reference evidence="2" key="1">
    <citation type="submission" date="2021-02" db="EMBL/GenBank/DDBJ databases">
        <authorList>
            <person name="Nowell W R."/>
        </authorList>
    </citation>
    <scope>NUCLEOTIDE SEQUENCE</scope>
</reference>
<dbReference type="Gene3D" id="1.10.510.10">
    <property type="entry name" value="Transferase(Phosphotransferase) domain 1"/>
    <property type="match status" value="1"/>
</dbReference>
<accession>A0A820SQL6</accession>
<dbReference type="InterPro" id="IPR000719">
    <property type="entry name" value="Prot_kinase_dom"/>
</dbReference>
<evidence type="ECO:0000259" key="1">
    <source>
        <dbReference type="PROSITE" id="PS50011"/>
    </source>
</evidence>
<dbReference type="GO" id="GO:0005524">
    <property type="term" value="F:ATP binding"/>
    <property type="evidence" value="ECO:0007669"/>
    <property type="project" value="InterPro"/>
</dbReference>
<evidence type="ECO:0000313" key="3">
    <source>
        <dbReference type="Proteomes" id="UP000663881"/>
    </source>
</evidence>
<dbReference type="InterPro" id="IPR011009">
    <property type="entry name" value="Kinase-like_dom_sf"/>
</dbReference>